<organism evidence="7 8">
    <name type="scientific">Parvularcula dongshanensis</name>
    <dbReference type="NCBI Taxonomy" id="1173995"/>
    <lineage>
        <taxon>Bacteria</taxon>
        <taxon>Pseudomonadati</taxon>
        <taxon>Pseudomonadota</taxon>
        <taxon>Alphaproteobacteria</taxon>
        <taxon>Parvularculales</taxon>
        <taxon>Parvularculaceae</taxon>
        <taxon>Parvularcula</taxon>
    </lineage>
</organism>
<dbReference type="Pfam" id="PF03739">
    <property type="entry name" value="LptF_LptG"/>
    <property type="match status" value="1"/>
</dbReference>
<feature type="transmembrane region" description="Helical" evidence="6">
    <location>
        <begin position="303"/>
        <end position="323"/>
    </location>
</feature>
<dbReference type="GO" id="GO:0043190">
    <property type="term" value="C:ATP-binding cassette (ABC) transporter complex"/>
    <property type="evidence" value="ECO:0007669"/>
    <property type="project" value="TreeGrafter"/>
</dbReference>
<dbReference type="InterPro" id="IPR005495">
    <property type="entry name" value="LptG/LptF_permease"/>
</dbReference>
<evidence type="ECO:0000313" key="7">
    <source>
        <dbReference type="EMBL" id="MBB4659288.1"/>
    </source>
</evidence>
<dbReference type="GO" id="GO:0015920">
    <property type="term" value="P:lipopolysaccharide transport"/>
    <property type="evidence" value="ECO:0007669"/>
    <property type="project" value="TreeGrafter"/>
</dbReference>
<dbReference type="AlphaFoldDB" id="A0A840I544"/>
<gene>
    <name evidence="7" type="ORF">GGQ59_001813</name>
</gene>
<proteinExistence type="predicted"/>
<sequence>MGGSQFRFAVYLSGMLASRWAMAAIASVTLIGLLDSLANSSEIAERAEAMGAGGATTYLIQRMPVIFDRTLLVAILLAVVLTYVSLVRRREIVALTAAGLSAFRQVVLIAPMTLLIAGLSILIVDTAMPSAVRGLQSWGAPGYSGDLLSDEDPLWIADQGRIVRIASRRGPETFGDVQIYDIGEDGAPSAITFADTATWRGDEEWELGGTRVVSLEPGAPKPSARWRSEQTPASLDRVIAEPRDLSLADMQALEQLRGSGSRPGFTYQTWFIHRLTRPLAALALVLCSVPLMQQLSRQASGDLAMIGCLALGFGYLIFDGVMLSFAEAGATKPGWAIAFPIGLFALLGVYLCLSRERPR</sequence>
<evidence type="ECO:0000256" key="4">
    <source>
        <dbReference type="ARBA" id="ARBA00022989"/>
    </source>
</evidence>
<comment type="subcellular location">
    <subcellularLocation>
        <location evidence="1">Cell membrane</location>
        <topology evidence="1">Multi-pass membrane protein</topology>
    </subcellularLocation>
</comment>
<reference evidence="7 8" key="1">
    <citation type="submission" date="2020-08" db="EMBL/GenBank/DDBJ databases">
        <title>Genomic Encyclopedia of Type Strains, Phase IV (KMG-IV): sequencing the most valuable type-strain genomes for metagenomic binning, comparative biology and taxonomic classification.</title>
        <authorList>
            <person name="Goeker M."/>
        </authorList>
    </citation>
    <scope>NUCLEOTIDE SEQUENCE [LARGE SCALE GENOMIC DNA]</scope>
    <source>
        <strain evidence="7 8">DSM 102850</strain>
    </source>
</reference>
<evidence type="ECO:0000256" key="1">
    <source>
        <dbReference type="ARBA" id="ARBA00004651"/>
    </source>
</evidence>
<feature type="transmembrane region" description="Helical" evidence="6">
    <location>
        <begin position="106"/>
        <end position="124"/>
    </location>
</feature>
<keyword evidence="5 6" id="KW-0472">Membrane</keyword>
<keyword evidence="8" id="KW-1185">Reference proteome</keyword>
<accession>A0A840I544</accession>
<dbReference type="RefSeq" id="WP_183817736.1">
    <property type="nucleotide sequence ID" value="NZ_JACHOB010000003.1"/>
</dbReference>
<evidence type="ECO:0000256" key="6">
    <source>
        <dbReference type="SAM" id="Phobius"/>
    </source>
</evidence>
<evidence type="ECO:0000256" key="5">
    <source>
        <dbReference type="ARBA" id="ARBA00023136"/>
    </source>
</evidence>
<dbReference type="PANTHER" id="PTHR33529:SF6">
    <property type="entry name" value="YJGP_YJGQ FAMILY PERMEASE"/>
    <property type="match status" value="1"/>
</dbReference>
<protein>
    <submittedName>
        <fullName evidence="7">Lipopolysaccharide export system permease protein</fullName>
    </submittedName>
</protein>
<dbReference type="EMBL" id="JACHOB010000003">
    <property type="protein sequence ID" value="MBB4659288.1"/>
    <property type="molecule type" value="Genomic_DNA"/>
</dbReference>
<keyword evidence="4 6" id="KW-1133">Transmembrane helix</keyword>
<dbReference type="Proteomes" id="UP000563524">
    <property type="component" value="Unassembled WGS sequence"/>
</dbReference>
<evidence type="ECO:0000313" key="8">
    <source>
        <dbReference type="Proteomes" id="UP000563524"/>
    </source>
</evidence>
<feature type="transmembrane region" description="Helical" evidence="6">
    <location>
        <begin position="64"/>
        <end position="86"/>
    </location>
</feature>
<feature type="transmembrane region" description="Helical" evidence="6">
    <location>
        <begin position="335"/>
        <end position="353"/>
    </location>
</feature>
<keyword evidence="2" id="KW-1003">Cell membrane</keyword>
<comment type="caution">
    <text evidence="7">The sequence shown here is derived from an EMBL/GenBank/DDBJ whole genome shotgun (WGS) entry which is preliminary data.</text>
</comment>
<keyword evidence="3 6" id="KW-0812">Transmembrane</keyword>
<dbReference type="PANTHER" id="PTHR33529">
    <property type="entry name" value="SLR0882 PROTEIN-RELATED"/>
    <property type="match status" value="1"/>
</dbReference>
<name>A0A840I544_9PROT</name>
<evidence type="ECO:0000256" key="2">
    <source>
        <dbReference type="ARBA" id="ARBA00022475"/>
    </source>
</evidence>
<evidence type="ECO:0000256" key="3">
    <source>
        <dbReference type="ARBA" id="ARBA00022692"/>
    </source>
</evidence>